<dbReference type="PROSITE" id="PS50928">
    <property type="entry name" value="ABC_TM1"/>
    <property type="match status" value="1"/>
</dbReference>
<keyword evidence="5 7" id="KW-1133">Transmembrane helix</keyword>
<dbReference type="RefSeq" id="WP_084434470.1">
    <property type="nucleotide sequence ID" value="NZ_FWXV01000017.1"/>
</dbReference>
<evidence type="ECO:0000313" key="10">
    <source>
        <dbReference type="Proteomes" id="UP000192674"/>
    </source>
</evidence>
<organism evidence="9 10">
    <name type="scientific">Kibdelosporangium aridum</name>
    <dbReference type="NCBI Taxonomy" id="2030"/>
    <lineage>
        <taxon>Bacteria</taxon>
        <taxon>Bacillati</taxon>
        <taxon>Actinomycetota</taxon>
        <taxon>Actinomycetes</taxon>
        <taxon>Pseudonocardiales</taxon>
        <taxon>Pseudonocardiaceae</taxon>
        <taxon>Kibdelosporangium</taxon>
    </lineage>
</organism>
<accession>A0A1Y5Y7H2</accession>
<dbReference type="Proteomes" id="UP000192674">
    <property type="component" value="Unassembled WGS sequence"/>
</dbReference>
<proteinExistence type="inferred from homology"/>
<keyword evidence="2 7" id="KW-0813">Transport</keyword>
<gene>
    <name evidence="9" type="ORF">SAMN05661093_10375</name>
</gene>
<dbReference type="PANTHER" id="PTHR30151">
    <property type="entry name" value="ALKANE SULFONATE ABC TRANSPORTER-RELATED, MEMBRANE SUBUNIT"/>
    <property type="match status" value="1"/>
</dbReference>
<evidence type="ECO:0000256" key="2">
    <source>
        <dbReference type="ARBA" id="ARBA00022448"/>
    </source>
</evidence>
<reference evidence="9 10" key="1">
    <citation type="submission" date="2017-04" db="EMBL/GenBank/DDBJ databases">
        <authorList>
            <person name="Afonso C.L."/>
            <person name="Miller P.J."/>
            <person name="Scott M.A."/>
            <person name="Spackman E."/>
            <person name="Goraichik I."/>
            <person name="Dimitrov K.M."/>
            <person name="Suarez D.L."/>
            <person name="Swayne D.E."/>
        </authorList>
    </citation>
    <scope>NUCLEOTIDE SEQUENCE [LARGE SCALE GENOMIC DNA]</scope>
    <source>
        <strain evidence="9 10">DSM 43828</strain>
    </source>
</reference>
<feature type="transmembrane region" description="Helical" evidence="7">
    <location>
        <begin position="228"/>
        <end position="248"/>
    </location>
</feature>
<feature type="transmembrane region" description="Helical" evidence="7">
    <location>
        <begin position="7"/>
        <end position="24"/>
    </location>
</feature>
<comment type="subcellular location">
    <subcellularLocation>
        <location evidence="1 7">Cell membrane</location>
        <topology evidence="1 7">Multi-pass membrane protein</topology>
    </subcellularLocation>
</comment>
<dbReference type="OrthoDB" id="3173654at2"/>
<evidence type="ECO:0000256" key="7">
    <source>
        <dbReference type="RuleBase" id="RU363032"/>
    </source>
</evidence>
<keyword evidence="6 7" id="KW-0472">Membrane</keyword>
<name>A0A1Y5Y7H2_KIBAR</name>
<feature type="transmembrane region" description="Helical" evidence="7">
    <location>
        <begin position="131"/>
        <end position="150"/>
    </location>
</feature>
<dbReference type="AlphaFoldDB" id="A0A1Y5Y7H2"/>
<evidence type="ECO:0000313" key="9">
    <source>
        <dbReference type="EMBL" id="SMD26788.1"/>
    </source>
</evidence>
<dbReference type="EMBL" id="FWXV01000017">
    <property type="protein sequence ID" value="SMD26788.1"/>
    <property type="molecule type" value="Genomic_DNA"/>
</dbReference>
<keyword evidence="4 7" id="KW-0812">Transmembrane</keyword>
<keyword evidence="3" id="KW-1003">Cell membrane</keyword>
<feature type="transmembrane region" description="Helical" evidence="7">
    <location>
        <begin position="103"/>
        <end position="125"/>
    </location>
</feature>
<evidence type="ECO:0000259" key="8">
    <source>
        <dbReference type="PROSITE" id="PS50928"/>
    </source>
</evidence>
<evidence type="ECO:0000256" key="3">
    <source>
        <dbReference type="ARBA" id="ARBA00022475"/>
    </source>
</evidence>
<comment type="similarity">
    <text evidence="7">Belongs to the binding-protein-dependent transport system permease family.</text>
</comment>
<dbReference type="PANTHER" id="PTHR30151:SF0">
    <property type="entry name" value="ABC TRANSPORTER PERMEASE PROTEIN MJ0413-RELATED"/>
    <property type="match status" value="1"/>
</dbReference>
<dbReference type="InterPro" id="IPR035906">
    <property type="entry name" value="MetI-like_sf"/>
</dbReference>
<evidence type="ECO:0000256" key="5">
    <source>
        <dbReference type="ARBA" id="ARBA00022989"/>
    </source>
</evidence>
<dbReference type="CDD" id="cd06261">
    <property type="entry name" value="TM_PBP2"/>
    <property type="match status" value="1"/>
</dbReference>
<dbReference type="GO" id="GO:0055085">
    <property type="term" value="P:transmembrane transport"/>
    <property type="evidence" value="ECO:0007669"/>
    <property type="project" value="InterPro"/>
</dbReference>
<sequence length="270" mass="29238">MTHLRGFAQRWVVFVGVLVVWQLLTMASGSKFFPTPVSIVQAGAELWFGGPASQLGLHDNVFTHILPSLGRLLTGWLGAAVVGITLGIALGRSKHGVDYFGPLFAFLRSIPPVLLLPFFMVIFGIESPQKIALIAFGALWPILLNSVDGARSVDAVKTDTARSFRIPRGQWIFMVVLPAALPKIFAGLRVSLSLSLVLMVISELVGAATGMGTQLVDAQRQYEYTDMWAIILLLGVLGYALNSLLLAVERRVLSWQPTRNTQPSTVKAGG</sequence>
<dbReference type="Pfam" id="PF00528">
    <property type="entry name" value="BPD_transp_1"/>
    <property type="match status" value="1"/>
</dbReference>
<feature type="domain" description="ABC transmembrane type-1" evidence="8">
    <location>
        <begin position="65"/>
        <end position="245"/>
    </location>
</feature>
<protein>
    <submittedName>
        <fullName evidence="9">ABC-type nitrate/sulfonate/bicarbonate transport system, permease component</fullName>
    </submittedName>
</protein>
<dbReference type="InterPro" id="IPR000515">
    <property type="entry name" value="MetI-like"/>
</dbReference>
<dbReference type="SUPFAM" id="SSF161098">
    <property type="entry name" value="MetI-like"/>
    <property type="match status" value="1"/>
</dbReference>
<keyword evidence="10" id="KW-1185">Reference proteome</keyword>
<evidence type="ECO:0000256" key="1">
    <source>
        <dbReference type="ARBA" id="ARBA00004651"/>
    </source>
</evidence>
<dbReference type="Gene3D" id="1.10.3720.10">
    <property type="entry name" value="MetI-like"/>
    <property type="match status" value="1"/>
</dbReference>
<evidence type="ECO:0000256" key="6">
    <source>
        <dbReference type="ARBA" id="ARBA00023136"/>
    </source>
</evidence>
<dbReference type="GO" id="GO:0005886">
    <property type="term" value="C:plasma membrane"/>
    <property type="evidence" value="ECO:0007669"/>
    <property type="project" value="UniProtKB-SubCell"/>
</dbReference>
<evidence type="ECO:0000256" key="4">
    <source>
        <dbReference type="ARBA" id="ARBA00022692"/>
    </source>
</evidence>
<feature type="transmembrane region" description="Helical" evidence="7">
    <location>
        <begin position="196"/>
        <end position="216"/>
    </location>
</feature>
<feature type="transmembrane region" description="Helical" evidence="7">
    <location>
        <begin position="73"/>
        <end position="91"/>
    </location>
</feature>